<evidence type="ECO:0000313" key="1">
    <source>
        <dbReference type="EMBL" id="MBE7325452.1"/>
    </source>
</evidence>
<protein>
    <submittedName>
        <fullName evidence="1">Uncharacterized protein</fullName>
    </submittedName>
</protein>
<dbReference type="RefSeq" id="WP_193638778.1">
    <property type="nucleotide sequence ID" value="NZ_JADCSA010000012.1"/>
</dbReference>
<dbReference type="EMBL" id="JADCSA010000012">
    <property type="protein sequence ID" value="MBE7325452.1"/>
    <property type="molecule type" value="Genomic_DNA"/>
</dbReference>
<reference evidence="1 2" key="1">
    <citation type="submission" date="2020-10" db="EMBL/GenBank/DDBJ databases">
        <title>Nocardioides sp. isolated from sludge.</title>
        <authorList>
            <person name="Zhang X."/>
        </authorList>
    </citation>
    <scope>NUCLEOTIDE SEQUENCE [LARGE SCALE GENOMIC DNA]</scope>
    <source>
        <strain evidence="1 2">Y6</strain>
    </source>
</reference>
<name>A0ABR9RV74_9ACTN</name>
<dbReference type="Proteomes" id="UP000756387">
    <property type="component" value="Unassembled WGS sequence"/>
</dbReference>
<gene>
    <name evidence="1" type="ORF">IEQ44_12395</name>
</gene>
<proteinExistence type="predicted"/>
<comment type="caution">
    <text evidence="1">The sequence shown here is derived from an EMBL/GenBank/DDBJ whole genome shotgun (WGS) entry which is preliminary data.</text>
</comment>
<sequence length="105" mass="11705">MPASRSARQRKASAEAGDLAEVRIDLATDDSFAYTIACVECEVPRPGTGTRAWSTRRPGEDNGYMAAMDRWIFHLTAKHAGTEAPCLRYLPEAEARLQERRDAQH</sequence>
<evidence type="ECO:0000313" key="2">
    <source>
        <dbReference type="Proteomes" id="UP000756387"/>
    </source>
</evidence>
<keyword evidence="2" id="KW-1185">Reference proteome</keyword>
<accession>A0ABR9RV74</accession>
<organism evidence="1 2">
    <name type="scientific">Nocardioides malaquae</name>
    <dbReference type="NCBI Taxonomy" id="2773426"/>
    <lineage>
        <taxon>Bacteria</taxon>
        <taxon>Bacillati</taxon>
        <taxon>Actinomycetota</taxon>
        <taxon>Actinomycetes</taxon>
        <taxon>Propionibacteriales</taxon>
        <taxon>Nocardioidaceae</taxon>
        <taxon>Nocardioides</taxon>
    </lineage>
</organism>